<dbReference type="EMBL" id="SMLK01000001">
    <property type="protein sequence ID" value="TFZ07981.1"/>
    <property type="molecule type" value="Genomic_DNA"/>
</dbReference>
<evidence type="ECO:0000313" key="11">
    <source>
        <dbReference type="EMBL" id="TFZ07981.1"/>
    </source>
</evidence>
<name>A0A4Z0C9G8_9BURK</name>
<evidence type="ECO:0000313" key="12">
    <source>
        <dbReference type="Proteomes" id="UP000297839"/>
    </source>
</evidence>
<dbReference type="RefSeq" id="WP_135247919.1">
    <property type="nucleotide sequence ID" value="NZ_SMLK01000001.1"/>
</dbReference>
<keyword evidence="7" id="KW-0732">Signal</keyword>
<feature type="transmembrane region" description="Helical" evidence="6">
    <location>
        <begin position="310"/>
        <end position="327"/>
    </location>
</feature>
<feature type="transmembrane region" description="Helical" evidence="6">
    <location>
        <begin position="286"/>
        <end position="304"/>
    </location>
</feature>
<dbReference type="InterPro" id="IPR052165">
    <property type="entry name" value="Membrane_assoc_protease"/>
</dbReference>
<dbReference type="Gene3D" id="3.90.226.10">
    <property type="entry name" value="2-enoyl-CoA Hydratase, Chain A, domain 1"/>
    <property type="match status" value="1"/>
</dbReference>
<dbReference type="PANTHER" id="PTHR33507:SF4">
    <property type="entry name" value="NODULATION COMPETITIVENESS PROTEIN NFED"/>
    <property type="match status" value="1"/>
</dbReference>
<dbReference type="Pfam" id="PF01957">
    <property type="entry name" value="NfeD"/>
    <property type="match status" value="1"/>
</dbReference>
<comment type="caution">
    <text evidence="11">The sequence shown here is derived from an EMBL/GenBank/DDBJ whole genome shotgun (WGS) entry which is preliminary data.</text>
</comment>
<dbReference type="SUPFAM" id="SSF141322">
    <property type="entry name" value="NfeD domain-like"/>
    <property type="match status" value="1"/>
</dbReference>
<evidence type="ECO:0000256" key="5">
    <source>
        <dbReference type="SAM" id="MobiDB-lite"/>
    </source>
</evidence>
<evidence type="ECO:0000256" key="1">
    <source>
        <dbReference type="ARBA" id="ARBA00004141"/>
    </source>
</evidence>
<evidence type="ECO:0000256" key="2">
    <source>
        <dbReference type="ARBA" id="ARBA00022692"/>
    </source>
</evidence>
<dbReference type="AlphaFoldDB" id="A0A4Z0C9G8"/>
<dbReference type="Proteomes" id="UP000297839">
    <property type="component" value="Unassembled WGS sequence"/>
</dbReference>
<evidence type="ECO:0000256" key="6">
    <source>
        <dbReference type="SAM" id="Phobius"/>
    </source>
</evidence>
<dbReference type="OrthoDB" id="5289056at2"/>
<evidence type="ECO:0000256" key="3">
    <source>
        <dbReference type="ARBA" id="ARBA00022989"/>
    </source>
</evidence>
<keyword evidence="3 6" id="KW-1133">Transmembrane helix</keyword>
<dbReference type="CDD" id="cd07020">
    <property type="entry name" value="Clp_protease_NfeD_1"/>
    <property type="match status" value="1"/>
</dbReference>
<feature type="domain" description="NfeD integral membrane" evidence="9">
    <location>
        <begin position="266"/>
        <end position="380"/>
    </location>
</feature>
<feature type="transmembrane region" description="Helical" evidence="6">
    <location>
        <begin position="365"/>
        <end position="386"/>
    </location>
</feature>
<proteinExistence type="predicted"/>
<dbReference type="InterPro" id="IPR002810">
    <property type="entry name" value="NfeD-like_C"/>
</dbReference>
<evidence type="ECO:0000256" key="4">
    <source>
        <dbReference type="ARBA" id="ARBA00023136"/>
    </source>
</evidence>
<feature type="chain" id="PRO_5021216924" evidence="7">
    <location>
        <begin position="23"/>
        <end position="453"/>
    </location>
</feature>
<dbReference type="PANTHER" id="PTHR33507">
    <property type="entry name" value="INNER MEMBRANE PROTEIN YBBJ"/>
    <property type="match status" value="1"/>
</dbReference>
<feature type="signal peptide" evidence="7">
    <location>
        <begin position="1"/>
        <end position="22"/>
    </location>
</feature>
<keyword evidence="12" id="KW-1185">Reference proteome</keyword>
<keyword evidence="2 6" id="KW-0812">Transmembrane</keyword>
<dbReference type="SUPFAM" id="SSF52096">
    <property type="entry name" value="ClpP/crotonase"/>
    <property type="match status" value="1"/>
</dbReference>
<reference evidence="11 12" key="1">
    <citation type="submission" date="2019-03" db="EMBL/GenBank/DDBJ databases">
        <title>Ramlibacter sp. 18x22-1, whole genome shotgun sequence.</title>
        <authorList>
            <person name="Zhang X."/>
            <person name="Feng G."/>
            <person name="Zhu H."/>
        </authorList>
    </citation>
    <scope>NUCLEOTIDE SEQUENCE [LARGE SCALE GENOMIC DNA]</scope>
    <source>
        <strain evidence="11 12">18x22-1</strain>
    </source>
</reference>
<feature type="transmembrane region" description="Helical" evidence="6">
    <location>
        <begin position="334"/>
        <end position="353"/>
    </location>
</feature>
<feature type="compositionally biased region" description="Low complexity" evidence="5">
    <location>
        <begin position="140"/>
        <end position="157"/>
    </location>
</feature>
<gene>
    <name evidence="11" type="ORF">EZ216_02105</name>
</gene>
<dbReference type="InterPro" id="IPR056739">
    <property type="entry name" value="NfeD_membrane"/>
</dbReference>
<protein>
    <submittedName>
        <fullName evidence="11">Nodulation protein NfeD</fullName>
    </submittedName>
</protein>
<dbReference type="InterPro" id="IPR012340">
    <property type="entry name" value="NA-bd_OB-fold"/>
</dbReference>
<evidence type="ECO:0000259" key="10">
    <source>
        <dbReference type="Pfam" id="PF25145"/>
    </source>
</evidence>
<feature type="transmembrane region" description="Helical" evidence="6">
    <location>
        <begin position="257"/>
        <end position="279"/>
    </location>
</feature>
<sequence>MSRALRCLLCFLVLCVFTGASAQAPAQRAVVVLEVDGAIGPASEDYLHRGLALAQREHAQLLVLQLDTPGGLDTAMRGMIKDILSSSVPVATFVAPGGARAASAGTYILYASHVAAMTPASTLGAATPVAIGLPSGGGTAPRPAASAPFPSASGPSAAEAGDALAAKRISDAAAYIRGLAQLRGRNADWAEKAVRDAASLSAPEAIQLKVVDLVATDVPDLLQKLDGRELQMGATVQRLQTRGAPVVAFDQDWRSRLLSVITNPSLALLLMMAGVYGLAFEFSSPGLVAPGVIGAICLVLALFSLHMLPVNYAGLALILLGIAFLVAEAYLPTFGVVGFGGIVAFAFGCVMLIDSDSPGYGIPLPFIAVLTAASAAFLLIVGGLAVRTRRRPVVTGPQTLVGAGGELVEYAGGTGWAVVQGEHWRVRGPDQLHAGDRVRVHGLHDGVLEIVPL</sequence>
<feature type="domain" description="NfeD-like C-terminal" evidence="8">
    <location>
        <begin position="399"/>
        <end position="452"/>
    </location>
</feature>
<keyword evidence="4 6" id="KW-0472">Membrane</keyword>
<dbReference type="Pfam" id="PF24961">
    <property type="entry name" value="NfeD_membrane"/>
    <property type="match status" value="1"/>
</dbReference>
<dbReference type="Pfam" id="PF25145">
    <property type="entry name" value="NfeD1b_N"/>
    <property type="match status" value="1"/>
</dbReference>
<comment type="subcellular location">
    <subcellularLocation>
        <location evidence="1">Membrane</location>
        <topology evidence="1">Multi-pass membrane protein</topology>
    </subcellularLocation>
</comment>
<evidence type="ECO:0000259" key="9">
    <source>
        <dbReference type="Pfam" id="PF24961"/>
    </source>
</evidence>
<feature type="region of interest" description="Disordered" evidence="5">
    <location>
        <begin position="136"/>
        <end position="157"/>
    </location>
</feature>
<dbReference type="FunFam" id="3.90.226.10:FF:000089">
    <property type="entry name" value="Membrane-bound serine protease"/>
    <property type="match status" value="1"/>
</dbReference>
<dbReference type="Gene3D" id="2.40.50.140">
    <property type="entry name" value="Nucleic acid-binding proteins"/>
    <property type="match status" value="1"/>
</dbReference>
<dbReference type="InterPro" id="IPR056738">
    <property type="entry name" value="NfeD1b_N"/>
</dbReference>
<feature type="domain" description="NfeD1b N-terminal" evidence="10">
    <location>
        <begin position="30"/>
        <end position="225"/>
    </location>
</feature>
<dbReference type="InterPro" id="IPR029045">
    <property type="entry name" value="ClpP/crotonase-like_dom_sf"/>
</dbReference>
<dbReference type="GO" id="GO:0016020">
    <property type="term" value="C:membrane"/>
    <property type="evidence" value="ECO:0007669"/>
    <property type="project" value="UniProtKB-SubCell"/>
</dbReference>
<evidence type="ECO:0000259" key="8">
    <source>
        <dbReference type="Pfam" id="PF01957"/>
    </source>
</evidence>
<evidence type="ECO:0000256" key="7">
    <source>
        <dbReference type="SAM" id="SignalP"/>
    </source>
</evidence>
<accession>A0A4Z0C9G8</accession>
<organism evidence="11 12">
    <name type="scientific">Ramlibacter humi</name>
    <dbReference type="NCBI Taxonomy" id="2530451"/>
    <lineage>
        <taxon>Bacteria</taxon>
        <taxon>Pseudomonadati</taxon>
        <taxon>Pseudomonadota</taxon>
        <taxon>Betaproteobacteria</taxon>
        <taxon>Burkholderiales</taxon>
        <taxon>Comamonadaceae</taxon>
        <taxon>Ramlibacter</taxon>
    </lineage>
</organism>